<proteinExistence type="predicted"/>
<sequence>MHIPPPFPPYLARCRSAREDKRLRGLLLSLSKHVPILSEGLVTLVNPSLVQQTDARKVETTSLHQQEQNLDPVETIRVGEMGGERFSHGTKVLRAGSERRIGGGEGGSLLSTFLFLTPSNSLPRSRFARGVQSSTLTLTLHSSSTFILRKSWTQDYTRVGGGESYGEWGDGPSV</sequence>
<reference evidence="1 2" key="1">
    <citation type="journal article" date="2018" name="Mol. Biol. Evol.">
        <title>Broad Genomic Sampling Reveals a Smut Pathogenic Ancestry of the Fungal Clade Ustilaginomycotina.</title>
        <authorList>
            <person name="Kijpornyongpan T."/>
            <person name="Mondo S.J."/>
            <person name="Barry K."/>
            <person name="Sandor L."/>
            <person name="Lee J."/>
            <person name="Lipzen A."/>
            <person name="Pangilinan J."/>
            <person name="LaButti K."/>
            <person name="Hainaut M."/>
            <person name="Henrissat B."/>
            <person name="Grigoriev I.V."/>
            <person name="Spatafora J.W."/>
            <person name="Aime M.C."/>
        </authorList>
    </citation>
    <scope>NUCLEOTIDE SEQUENCE [LARGE SCALE GENOMIC DNA]</scope>
    <source>
        <strain evidence="1 2">SA 807</strain>
    </source>
</reference>
<organism evidence="1 2">
    <name type="scientific">Violaceomyces palustris</name>
    <dbReference type="NCBI Taxonomy" id="1673888"/>
    <lineage>
        <taxon>Eukaryota</taxon>
        <taxon>Fungi</taxon>
        <taxon>Dikarya</taxon>
        <taxon>Basidiomycota</taxon>
        <taxon>Ustilaginomycotina</taxon>
        <taxon>Ustilaginomycetes</taxon>
        <taxon>Violaceomycetales</taxon>
        <taxon>Violaceomycetaceae</taxon>
        <taxon>Violaceomyces</taxon>
    </lineage>
</organism>
<evidence type="ECO:0000313" key="1">
    <source>
        <dbReference type="EMBL" id="PWN47668.1"/>
    </source>
</evidence>
<keyword evidence="2" id="KW-1185">Reference proteome</keyword>
<gene>
    <name evidence="1" type="ORF">IE53DRAFT_236241</name>
</gene>
<accession>A0ACD0NPC9</accession>
<dbReference type="Proteomes" id="UP000245626">
    <property type="component" value="Unassembled WGS sequence"/>
</dbReference>
<protein>
    <submittedName>
        <fullName evidence="1">Uncharacterized protein</fullName>
    </submittedName>
</protein>
<evidence type="ECO:0000313" key="2">
    <source>
        <dbReference type="Proteomes" id="UP000245626"/>
    </source>
</evidence>
<dbReference type="EMBL" id="KZ820370">
    <property type="protein sequence ID" value="PWN47668.1"/>
    <property type="molecule type" value="Genomic_DNA"/>
</dbReference>
<name>A0ACD0NPC9_9BASI</name>